<feature type="domain" description="Response regulatory" evidence="4">
    <location>
        <begin position="9"/>
        <end position="128"/>
    </location>
</feature>
<dbReference type="SMART" id="SM00421">
    <property type="entry name" value="HTH_LUXR"/>
    <property type="match status" value="1"/>
</dbReference>
<dbReference type="Gene3D" id="1.10.10.10">
    <property type="entry name" value="Winged helix-like DNA-binding domain superfamily/Winged helix DNA-binding domain"/>
    <property type="match status" value="1"/>
</dbReference>
<reference evidence="5 7" key="2">
    <citation type="submission" date="2020-07" db="EMBL/GenBank/DDBJ databases">
        <title>Sequencing the genomes of 1000 actinobacteria strains.</title>
        <authorList>
            <person name="Klenk H.-P."/>
        </authorList>
    </citation>
    <scope>NUCLEOTIDE SEQUENCE [LARGE SCALE GENOMIC DNA]</scope>
    <source>
        <strain evidence="5 7">DSM 15131</strain>
    </source>
</reference>
<dbReference type="PANTHER" id="PTHR43214:SF44">
    <property type="entry name" value="TWO-COMPONENT RESPONSE REGULATOR"/>
    <property type="match status" value="1"/>
</dbReference>
<dbReference type="SUPFAM" id="SSF52172">
    <property type="entry name" value="CheY-like"/>
    <property type="match status" value="1"/>
</dbReference>
<dbReference type="InterPro" id="IPR016032">
    <property type="entry name" value="Sig_transdc_resp-reg_C-effctor"/>
</dbReference>
<keyword evidence="8" id="KW-1185">Reference proteome</keyword>
<evidence type="ECO:0000256" key="2">
    <source>
        <dbReference type="PROSITE-ProRule" id="PRU00169"/>
    </source>
</evidence>
<gene>
    <name evidence="5" type="ORF">BJ993_004749</name>
    <name evidence="6" type="ORF">CFH99_14205</name>
</gene>
<dbReference type="PROSITE" id="PS50043">
    <property type="entry name" value="HTH_LUXR_2"/>
    <property type="match status" value="1"/>
</dbReference>
<dbReference type="InterPro" id="IPR000792">
    <property type="entry name" value="Tscrpt_reg_LuxR_C"/>
</dbReference>
<dbReference type="GO" id="GO:0006355">
    <property type="term" value="P:regulation of DNA-templated transcription"/>
    <property type="evidence" value="ECO:0007669"/>
    <property type="project" value="InterPro"/>
</dbReference>
<dbReference type="SUPFAM" id="SSF46894">
    <property type="entry name" value="C-terminal effector domain of the bipartite response regulators"/>
    <property type="match status" value="1"/>
</dbReference>
<evidence type="ECO:0000313" key="7">
    <source>
        <dbReference type="Proteomes" id="UP000562045"/>
    </source>
</evidence>
<dbReference type="EMBL" id="CP022295">
    <property type="protein sequence ID" value="QSR26778.1"/>
    <property type="molecule type" value="Genomic_DNA"/>
</dbReference>
<feature type="domain" description="HTH luxR-type" evidence="3">
    <location>
        <begin position="156"/>
        <end position="221"/>
    </location>
</feature>
<evidence type="ECO:0000313" key="5">
    <source>
        <dbReference type="EMBL" id="NYI47669.1"/>
    </source>
</evidence>
<dbReference type="GO" id="GO:0003677">
    <property type="term" value="F:DNA binding"/>
    <property type="evidence" value="ECO:0007669"/>
    <property type="project" value="UniProtKB-KW"/>
</dbReference>
<dbReference type="InterPro" id="IPR039420">
    <property type="entry name" value="WalR-like"/>
</dbReference>
<dbReference type="InterPro" id="IPR036388">
    <property type="entry name" value="WH-like_DNA-bd_sf"/>
</dbReference>
<dbReference type="PANTHER" id="PTHR43214">
    <property type="entry name" value="TWO-COMPONENT RESPONSE REGULATOR"/>
    <property type="match status" value="1"/>
</dbReference>
<dbReference type="CDD" id="cd00156">
    <property type="entry name" value="REC"/>
    <property type="match status" value="1"/>
</dbReference>
<dbReference type="Pfam" id="PF00072">
    <property type="entry name" value="Response_reg"/>
    <property type="match status" value="1"/>
</dbReference>
<dbReference type="AlphaFoldDB" id="A0A7Z0CNQ8"/>
<dbReference type="InterPro" id="IPR011006">
    <property type="entry name" value="CheY-like_superfamily"/>
</dbReference>
<evidence type="ECO:0000259" key="4">
    <source>
        <dbReference type="PROSITE" id="PS50110"/>
    </source>
</evidence>
<keyword evidence="2" id="KW-0597">Phosphoprotein</keyword>
<dbReference type="PRINTS" id="PR00038">
    <property type="entry name" value="HTHLUXR"/>
</dbReference>
<dbReference type="PROSITE" id="PS50110">
    <property type="entry name" value="RESPONSE_REGULATORY"/>
    <property type="match status" value="1"/>
</dbReference>
<evidence type="ECO:0000259" key="3">
    <source>
        <dbReference type="PROSITE" id="PS50043"/>
    </source>
</evidence>
<dbReference type="Pfam" id="PF00196">
    <property type="entry name" value="GerE"/>
    <property type="match status" value="1"/>
</dbReference>
<dbReference type="EMBL" id="JACBZM010000001">
    <property type="protein sequence ID" value="NYI47669.1"/>
    <property type="molecule type" value="Genomic_DNA"/>
</dbReference>
<organism evidence="5 7">
    <name type="scientific">Nocardioides aromaticivorans</name>
    <dbReference type="NCBI Taxonomy" id="200618"/>
    <lineage>
        <taxon>Bacteria</taxon>
        <taxon>Bacillati</taxon>
        <taxon>Actinomycetota</taxon>
        <taxon>Actinomycetes</taxon>
        <taxon>Propionibacteriales</taxon>
        <taxon>Nocardioidaceae</taxon>
        <taxon>Nocardioides</taxon>
    </lineage>
</organism>
<reference evidence="6 8" key="1">
    <citation type="submission" date="2017-06" db="EMBL/GenBank/DDBJ databases">
        <title>Complete Genome Sequence of the Soil Carbazole-Degrading Bacterium Nocardioides aromaticivorans IC177.</title>
        <authorList>
            <person name="Vejarano F."/>
            <person name="Suzuki-Minakuchi C."/>
            <person name="Ohtsubo Y."/>
            <person name="Tsuda M."/>
            <person name="Okada K."/>
            <person name="Nojiri H."/>
        </authorList>
    </citation>
    <scope>NUCLEOTIDE SEQUENCE [LARGE SCALE GENOMIC DNA]</scope>
    <source>
        <strain evidence="6 8">IC177</strain>
    </source>
</reference>
<evidence type="ECO:0000313" key="6">
    <source>
        <dbReference type="EMBL" id="QSR26778.1"/>
    </source>
</evidence>
<evidence type="ECO:0000256" key="1">
    <source>
        <dbReference type="ARBA" id="ARBA00023125"/>
    </source>
</evidence>
<proteinExistence type="predicted"/>
<dbReference type="Proteomes" id="UP000562045">
    <property type="component" value="Unassembled WGS sequence"/>
</dbReference>
<protein>
    <submittedName>
        <fullName evidence="5">DNA-binding NarL/FixJ family response regulator</fullName>
    </submittedName>
    <submittedName>
        <fullName evidence="6">DNA-binding response regulator</fullName>
    </submittedName>
</protein>
<dbReference type="RefSeq" id="WP_036544920.1">
    <property type="nucleotide sequence ID" value="NZ_CP022295.1"/>
</dbReference>
<dbReference type="InterPro" id="IPR001789">
    <property type="entry name" value="Sig_transdc_resp-reg_receiver"/>
</dbReference>
<accession>A0A7Z0CNQ8</accession>
<dbReference type="GO" id="GO:0000160">
    <property type="term" value="P:phosphorelay signal transduction system"/>
    <property type="evidence" value="ECO:0007669"/>
    <property type="project" value="InterPro"/>
</dbReference>
<name>A0A7Z0CNQ8_9ACTN</name>
<feature type="modified residue" description="4-aspartylphosphate" evidence="2">
    <location>
        <position position="64"/>
    </location>
</feature>
<dbReference type="SMART" id="SM00448">
    <property type="entry name" value="REC"/>
    <property type="match status" value="1"/>
</dbReference>
<sequence>MTAAGLETRVTIIDDHALFAESVAITLEADGYHVRRIDLTTPHATLASVLAAALRGRPRVVLLDLELGQVGDGMRLITPLAGAGIVVIVVTGSVERTWRGECVRRGASAVLAKTSPLEDVITIVRRARDGLPLMTREERHHLLAEAVNGHEEDREIRARLERLTRREMEVLGSLMRGAQVREIARESVVSEATVRTQVKAILAKLELSSQLAAVGAAYRVGWRPPGD</sequence>
<dbReference type="Gene3D" id="3.40.50.2300">
    <property type="match status" value="1"/>
</dbReference>
<evidence type="ECO:0000313" key="8">
    <source>
        <dbReference type="Proteomes" id="UP000662818"/>
    </source>
</evidence>
<dbReference type="Proteomes" id="UP000662818">
    <property type="component" value="Chromosome"/>
</dbReference>
<keyword evidence="1 5" id="KW-0238">DNA-binding</keyword>